<dbReference type="InterPro" id="IPR036102">
    <property type="entry name" value="OsmC/Ohrsf"/>
</dbReference>
<keyword evidence="2" id="KW-1185">Reference proteome</keyword>
<sequence>MAAPIGSYGGSMSATAHHYQTRLAWPVSPEAGSTGRGLRGYSRNHEVVTDGVDGALALSADPGFRGDPSRLNPEQLLVMAASSCQMLSMLGAAARAGVDILRYQDTATSRLLLGDAARLDTIRLEVTVQVAAGTDASRVRELAQEAHERCYIANSLAIPVEVDVTVVVTADRG</sequence>
<evidence type="ECO:0000313" key="2">
    <source>
        <dbReference type="Proteomes" id="UP001500236"/>
    </source>
</evidence>
<proteinExistence type="predicted"/>
<dbReference type="PANTHER" id="PTHR42830">
    <property type="entry name" value="OSMOTICALLY INDUCIBLE FAMILY PROTEIN"/>
    <property type="match status" value="1"/>
</dbReference>
<comment type="caution">
    <text evidence="1">The sequence shown here is derived from an EMBL/GenBank/DDBJ whole genome shotgun (WGS) entry which is preliminary data.</text>
</comment>
<gene>
    <name evidence="1" type="ORF">GCM10010529_12330</name>
</gene>
<protein>
    <submittedName>
        <fullName evidence="1">OsmC family protein</fullName>
    </submittedName>
</protein>
<dbReference type="SUPFAM" id="SSF82784">
    <property type="entry name" value="OsmC-like"/>
    <property type="match status" value="1"/>
</dbReference>
<dbReference type="EMBL" id="BAAAVT010000006">
    <property type="protein sequence ID" value="GAA3060174.1"/>
    <property type="molecule type" value="Genomic_DNA"/>
</dbReference>
<reference evidence="2" key="1">
    <citation type="journal article" date="2019" name="Int. J. Syst. Evol. Microbiol.">
        <title>The Global Catalogue of Microorganisms (GCM) 10K type strain sequencing project: providing services to taxonomists for standard genome sequencing and annotation.</title>
        <authorList>
            <consortium name="The Broad Institute Genomics Platform"/>
            <consortium name="The Broad Institute Genome Sequencing Center for Infectious Disease"/>
            <person name="Wu L."/>
            <person name="Ma J."/>
        </authorList>
    </citation>
    <scope>NUCLEOTIDE SEQUENCE [LARGE SCALE GENOMIC DNA]</scope>
    <source>
        <strain evidence="2">JCM 14309</strain>
    </source>
</reference>
<dbReference type="PANTHER" id="PTHR42830:SF2">
    <property type="entry name" value="OSMC_OHR FAMILY PROTEIN"/>
    <property type="match status" value="1"/>
</dbReference>
<evidence type="ECO:0000313" key="1">
    <source>
        <dbReference type="EMBL" id="GAA3060174.1"/>
    </source>
</evidence>
<dbReference type="InterPro" id="IPR015946">
    <property type="entry name" value="KH_dom-like_a/b"/>
</dbReference>
<dbReference type="Pfam" id="PF02566">
    <property type="entry name" value="OsmC"/>
    <property type="match status" value="1"/>
</dbReference>
<organism evidence="1 2">
    <name type="scientific">Nesterenkonia aethiopica</name>
    <dbReference type="NCBI Taxonomy" id="269144"/>
    <lineage>
        <taxon>Bacteria</taxon>
        <taxon>Bacillati</taxon>
        <taxon>Actinomycetota</taxon>
        <taxon>Actinomycetes</taxon>
        <taxon>Micrococcales</taxon>
        <taxon>Micrococcaceae</taxon>
        <taxon>Nesterenkonia</taxon>
    </lineage>
</organism>
<dbReference type="InterPro" id="IPR052707">
    <property type="entry name" value="OsmC_Ohr_Peroxiredoxin"/>
</dbReference>
<name>A0ABP6LWV1_9MICC</name>
<accession>A0ABP6LWV1</accession>
<dbReference type="InterPro" id="IPR003718">
    <property type="entry name" value="OsmC/Ohr_fam"/>
</dbReference>
<dbReference type="Proteomes" id="UP001500236">
    <property type="component" value="Unassembled WGS sequence"/>
</dbReference>
<dbReference type="Gene3D" id="3.30.300.20">
    <property type="match status" value="1"/>
</dbReference>